<dbReference type="OrthoDB" id="128525at2759"/>
<dbReference type="Proteomes" id="UP000198211">
    <property type="component" value="Unassembled WGS sequence"/>
</dbReference>
<dbReference type="EMBL" id="NBNE01023234">
    <property type="protein sequence ID" value="OWY90335.1"/>
    <property type="molecule type" value="Genomic_DNA"/>
</dbReference>
<organism evidence="1 2">
    <name type="scientific">Phytophthora megakarya</name>
    <dbReference type="NCBI Taxonomy" id="4795"/>
    <lineage>
        <taxon>Eukaryota</taxon>
        <taxon>Sar</taxon>
        <taxon>Stramenopiles</taxon>
        <taxon>Oomycota</taxon>
        <taxon>Peronosporomycetes</taxon>
        <taxon>Peronosporales</taxon>
        <taxon>Peronosporaceae</taxon>
        <taxon>Phytophthora</taxon>
    </lineage>
</organism>
<keyword evidence="2" id="KW-1185">Reference proteome</keyword>
<feature type="non-terminal residue" evidence="1">
    <location>
        <position position="1"/>
    </location>
</feature>
<comment type="caution">
    <text evidence="1">The sequence shown here is derived from an EMBL/GenBank/DDBJ whole genome shotgun (WGS) entry which is preliminary data.</text>
</comment>
<sequence length="62" mass="7272">KTASIYVRGIYRYVAWLYRQKRLLRDTYLGSLRSRGLEQDDSGIASLKLANITRFMEENSDL</sequence>
<protein>
    <submittedName>
        <fullName evidence="1">Uncharacterized protein</fullName>
    </submittedName>
</protein>
<evidence type="ECO:0000313" key="2">
    <source>
        <dbReference type="Proteomes" id="UP000198211"/>
    </source>
</evidence>
<accession>A0A225UBB2</accession>
<evidence type="ECO:0000313" key="1">
    <source>
        <dbReference type="EMBL" id="OWY90335.1"/>
    </source>
</evidence>
<dbReference type="AlphaFoldDB" id="A0A225UBB2"/>
<gene>
    <name evidence="1" type="ORF">PHMEG_00041578</name>
</gene>
<reference evidence="2" key="1">
    <citation type="submission" date="2017-03" db="EMBL/GenBank/DDBJ databases">
        <title>Phytopthora megakarya and P. palmivora, two closely related causual agents of cacao black pod achieved similar genome size and gene model numbers by different mechanisms.</title>
        <authorList>
            <person name="Ali S."/>
            <person name="Shao J."/>
            <person name="Larry D.J."/>
            <person name="Kronmiller B."/>
            <person name="Shen D."/>
            <person name="Strem M.D."/>
            <person name="Melnick R.L."/>
            <person name="Guiltinan M.J."/>
            <person name="Tyler B.M."/>
            <person name="Meinhardt L.W."/>
            <person name="Bailey B.A."/>
        </authorList>
    </citation>
    <scope>NUCLEOTIDE SEQUENCE [LARGE SCALE GENOMIC DNA]</scope>
    <source>
        <strain evidence="2">zdho120</strain>
    </source>
</reference>
<name>A0A225UBB2_9STRA</name>
<proteinExistence type="predicted"/>